<accession>A0A5B0SUW8</accession>
<dbReference type="EMBL" id="VTZD01000028">
    <property type="protein sequence ID" value="KAA1141567.1"/>
    <property type="molecule type" value="Genomic_DNA"/>
</dbReference>
<proteinExistence type="predicted"/>
<gene>
    <name evidence="1" type="ORF">D3H66_20945</name>
</gene>
<protein>
    <submittedName>
        <fullName evidence="1">Uncharacterized protein</fullName>
    </submittedName>
</protein>
<sequence>MIASQRHTVKIFTGLSIEYGQIYQHRKPGSVAMNGCGINQVSLRTIEGRELPLPVCPLF</sequence>
<dbReference type="AlphaFoldDB" id="A0A5B0SUW8"/>
<name>A0A5B0SUW8_9ENTR</name>
<reference evidence="1 2" key="1">
    <citation type="submission" date="2019-08" db="EMBL/GenBank/DDBJ databases">
        <title>Draft genome sequence of Citrobacter portucalensis strain isolated from green turtle.</title>
        <authorList>
            <person name="Fernandes M.R."/>
            <person name="Sellera F.P."/>
            <person name="Goldeberg D.W."/>
            <person name="Costa D.C."/>
            <person name="Lincopan N."/>
        </authorList>
    </citation>
    <scope>NUCLEOTIDE SEQUENCE [LARGE SCALE GENOMIC DNA]</scope>
    <source>
        <strain evidence="1 2">TV06</strain>
    </source>
</reference>
<evidence type="ECO:0000313" key="1">
    <source>
        <dbReference type="EMBL" id="KAA1141567.1"/>
    </source>
</evidence>
<organism evidence="1 2">
    <name type="scientific">Citrobacter portucalensis</name>
    <dbReference type="NCBI Taxonomy" id="1639133"/>
    <lineage>
        <taxon>Bacteria</taxon>
        <taxon>Pseudomonadati</taxon>
        <taxon>Pseudomonadota</taxon>
        <taxon>Gammaproteobacteria</taxon>
        <taxon>Enterobacterales</taxon>
        <taxon>Enterobacteriaceae</taxon>
        <taxon>Citrobacter</taxon>
        <taxon>Citrobacter freundii complex</taxon>
    </lineage>
</organism>
<dbReference type="Proteomes" id="UP000323297">
    <property type="component" value="Unassembled WGS sequence"/>
</dbReference>
<evidence type="ECO:0000313" key="2">
    <source>
        <dbReference type="Proteomes" id="UP000323297"/>
    </source>
</evidence>
<comment type="caution">
    <text evidence="1">The sequence shown here is derived from an EMBL/GenBank/DDBJ whole genome shotgun (WGS) entry which is preliminary data.</text>
</comment>